<feature type="transmembrane region" description="Helical" evidence="1">
    <location>
        <begin position="39"/>
        <end position="56"/>
    </location>
</feature>
<dbReference type="AlphaFoldDB" id="A0A0E9S492"/>
<organism evidence="2">
    <name type="scientific">Anguilla anguilla</name>
    <name type="common">European freshwater eel</name>
    <name type="synonym">Muraena anguilla</name>
    <dbReference type="NCBI Taxonomy" id="7936"/>
    <lineage>
        <taxon>Eukaryota</taxon>
        <taxon>Metazoa</taxon>
        <taxon>Chordata</taxon>
        <taxon>Craniata</taxon>
        <taxon>Vertebrata</taxon>
        <taxon>Euteleostomi</taxon>
        <taxon>Actinopterygii</taxon>
        <taxon>Neopterygii</taxon>
        <taxon>Teleostei</taxon>
        <taxon>Anguilliformes</taxon>
        <taxon>Anguillidae</taxon>
        <taxon>Anguilla</taxon>
    </lineage>
</organism>
<sequence length="57" mass="6575">MMDMRQSHPCAQWVRSALAVTRDNLQQARRSKMEVGRTLFLNGLFSFCFLFPPITLG</sequence>
<keyword evidence="1" id="KW-0472">Membrane</keyword>
<reference evidence="2" key="1">
    <citation type="submission" date="2014-11" db="EMBL/GenBank/DDBJ databases">
        <authorList>
            <person name="Amaro Gonzalez C."/>
        </authorList>
    </citation>
    <scope>NUCLEOTIDE SEQUENCE</scope>
</reference>
<keyword evidence="1" id="KW-0812">Transmembrane</keyword>
<accession>A0A0E9S492</accession>
<reference evidence="2" key="2">
    <citation type="journal article" date="2015" name="Fish Shellfish Immunol.">
        <title>Early steps in the European eel (Anguilla anguilla)-Vibrio vulnificus interaction in the gills: Role of the RtxA13 toxin.</title>
        <authorList>
            <person name="Callol A."/>
            <person name="Pajuelo D."/>
            <person name="Ebbesson L."/>
            <person name="Teles M."/>
            <person name="MacKenzie S."/>
            <person name="Amaro C."/>
        </authorList>
    </citation>
    <scope>NUCLEOTIDE SEQUENCE</scope>
</reference>
<dbReference type="EMBL" id="GBXM01072540">
    <property type="protein sequence ID" value="JAH36037.1"/>
    <property type="molecule type" value="Transcribed_RNA"/>
</dbReference>
<protein>
    <submittedName>
        <fullName evidence="2">Uncharacterized protein</fullName>
    </submittedName>
</protein>
<evidence type="ECO:0000256" key="1">
    <source>
        <dbReference type="SAM" id="Phobius"/>
    </source>
</evidence>
<name>A0A0E9S492_ANGAN</name>
<proteinExistence type="predicted"/>
<evidence type="ECO:0000313" key="2">
    <source>
        <dbReference type="EMBL" id="JAH36037.1"/>
    </source>
</evidence>
<keyword evidence="1" id="KW-1133">Transmembrane helix</keyword>